<dbReference type="EMBL" id="FOGT01000001">
    <property type="protein sequence ID" value="SER48296.1"/>
    <property type="molecule type" value="Genomic_DNA"/>
</dbReference>
<dbReference type="AlphaFoldDB" id="A0A1H9PJ24"/>
<dbReference type="RefSeq" id="WP_093047267.1">
    <property type="nucleotide sequence ID" value="NZ_FOGT01000001.1"/>
</dbReference>
<evidence type="ECO:0000313" key="2">
    <source>
        <dbReference type="Proteomes" id="UP000198571"/>
    </source>
</evidence>
<dbReference type="OrthoDB" id="1787088at2"/>
<keyword evidence="2" id="KW-1185">Reference proteome</keyword>
<accession>A0A1H9PJ24</accession>
<reference evidence="2" key="1">
    <citation type="submission" date="2016-10" db="EMBL/GenBank/DDBJ databases">
        <authorList>
            <person name="Varghese N."/>
            <person name="Submissions S."/>
        </authorList>
    </citation>
    <scope>NUCLEOTIDE SEQUENCE [LARGE SCALE GENOMIC DNA]</scope>
    <source>
        <strain evidence="2">S9</strain>
    </source>
</reference>
<dbReference type="Proteomes" id="UP000198571">
    <property type="component" value="Unassembled WGS sequence"/>
</dbReference>
<name>A0A1H9PJ24_9BACI</name>
<proteinExistence type="predicted"/>
<protein>
    <submittedName>
        <fullName evidence="1">Uncharacterized protein</fullName>
    </submittedName>
</protein>
<evidence type="ECO:0000313" key="1">
    <source>
        <dbReference type="EMBL" id="SER48296.1"/>
    </source>
</evidence>
<sequence length="116" mass="14139">MNELYKQIHVYLNMDEEIPFDEFEKYYKKVLKYFNEQADQFEEEDVWKALFISENVMSNAEGRSKEEKGNKAKKYSRMAQRLTLWAQNFAARLAEMGYNKDQMNERFEKMFEDETE</sequence>
<gene>
    <name evidence="1" type="ORF">SAMN05518684_101345</name>
</gene>
<organism evidence="1 2">
    <name type="scientific">Salipaludibacillus aurantiacus</name>
    <dbReference type="NCBI Taxonomy" id="1601833"/>
    <lineage>
        <taxon>Bacteria</taxon>
        <taxon>Bacillati</taxon>
        <taxon>Bacillota</taxon>
        <taxon>Bacilli</taxon>
        <taxon>Bacillales</taxon>
        <taxon>Bacillaceae</taxon>
    </lineage>
</organism>